<dbReference type="PROSITE" id="PS01124">
    <property type="entry name" value="HTH_ARAC_FAMILY_2"/>
    <property type="match status" value="1"/>
</dbReference>
<dbReference type="RefSeq" id="WP_007569301.1">
    <property type="nucleotide sequence ID" value="NZ_CP036542.1"/>
</dbReference>
<name>A0A0I9S5J8_BACFG</name>
<dbReference type="InterPro" id="IPR009057">
    <property type="entry name" value="Homeodomain-like_sf"/>
</dbReference>
<dbReference type="Gene3D" id="1.10.10.60">
    <property type="entry name" value="Homeodomain-like"/>
    <property type="match status" value="2"/>
</dbReference>
<gene>
    <name evidence="5" type="ORF">EE52_0221140</name>
</gene>
<comment type="caution">
    <text evidence="5">The sequence shown here is derived from an EMBL/GenBank/DDBJ whole genome shotgun (WGS) entry which is preliminary data.</text>
</comment>
<protein>
    <submittedName>
        <fullName evidence="5">Transcriptional regulator</fullName>
    </submittedName>
</protein>
<dbReference type="PATRIC" id="fig|817.53.peg.4362"/>
<reference evidence="5" key="2">
    <citation type="submission" date="2014-07" db="EMBL/GenBank/DDBJ databases">
        <title>Genetics and epidemiology of antimicrobial resistance in B. fragilis group.</title>
        <authorList>
            <person name="Sydenham T.V."/>
            <person name="Hasman H."/>
            <person name="Kemp M."/>
            <person name="Justesen U.S."/>
        </authorList>
    </citation>
    <scope>NUCLEOTIDE SEQUENCE [LARGE SCALE GENOMIC DNA]</scope>
    <source>
        <strain evidence="5">DCMOUH0018B</strain>
    </source>
</reference>
<reference evidence="5" key="1">
    <citation type="book" date="2014" name="THE 24TH EUROPEAN CONGRESS OF CLINICAL MICROBIOLOGY AND INFECTIOUS DISEASES" publisher="ECCMID 2014" city="Barcelona, Spain">
        <title>Identification of resistance genes in three multidrug-resistant Bacteroides fragilis isolates by whole genome sequencing.</title>
        <editorList>
            <person name="Unknown"/>
            <person name="A."/>
        </editorList>
        <authorList>
            <person name="Sydenham T.V."/>
            <person name="Hasman H."/>
            <person name="Wang M."/>
            <person name="Soki J."/>
            <person name="Nagy E."/>
            <person name="Justesen U.S."/>
        </authorList>
    </citation>
    <scope>NUCLEOTIDE SEQUENCE</scope>
    <source>
        <strain evidence="5">DCMOUH0018B</strain>
    </source>
</reference>
<organism evidence="5">
    <name type="scientific">Bacteroides fragilis</name>
    <dbReference type="NCBI Taxonomy" id="817"/>
    <lineage>
        <taxon>Bacteria</taxon>
        <taxon>Pseudomonadati</taxon>
        <taxon>Bacteroidota</taxon>
        <taxon>Bacteroidia</taxon>
        <taxon>Bacteroidales</taxon>
        <taxon>Bacteroidaceae</taxon>
        <taxon>Bacteroides</taxon>
    </lineage>
</organism>
<dbReference type="PANTHER" id="PTHR43280:SF32">
    <property type="entry name" value="TRANSCRIPTIONAL REGULATORY PROTEIN"/>
    <property type="match status" value="1"/>
</dbReference>
<dbReference type="AlphaFoldDB" id="A0A0I9S5J8"/>
<dbReference type="GO" id="GO:0003700">
    <property type="term" value="F:DNA-binding transcription factor activity"/>
    <property type="evidence" value="ECO:0007669"/>
    <property type="project" value="InterPro"/>
</dbReference>
<evidence type="ECO:0000259" key="4">
    <source>
        <dbReference type="PROSITE" id="PS01124"/>
    </source>
</evidence>
<sequence length="299" mass="34670">MSEIMKVDTVQQYNDYFGVETLHPLVSVIEGSKGKPLRFGKKLYNIYAILLKDANCGNLKYGKSIYDYQQGTMLFLAPGQVMGSEDDGQLHQPEGWVVAFHPEFLRGTPLAHIMKDYSYFSYNANEALHLSKQERRTVIECMEKIRIELQYPIDKHSRSLIVDNIKLLLDYCIRFYDRQFITRDNANHDLLARFEDLLDEYFASDAPARHGGMPTVQYCAYKLCLSPNYFSDLMKKETGMPALKHIQQKMLDVAKERVFNTAKSISEISYELGFPYPQHFSRWFKKMAGCTPNEYRTAN</sequence>
<keyword evidence="3" id="KW-0804">Transcription</keyword>
<dbReference type="InterPro" id="IPR018060">
    <property type="entry name" value="HTH_AraC"/>
</dbReference>
<evidence type="ECO:0000256" key="2">
    <source>
        <dbReference type="ARBA" id="ARBA00023125"/>
    </source>
</evidence>
<dbReference type="Pfam" id="PF12833">
    <property type="entry name" value="HTH_18"/>
    <property type="match status" value="1"/>
</dbReference>
<accession>A0A0I9S5J8</accession>
<keyword evidence="1" id="KW-0805">Transcription regulation</keyword>
<keyword evidence="2" id="KW-0238">DNA-binding</keyword>
<dbReference type="InterPro" id="IPR020449">
    <property type="entry name" value="Tscrpt_reg_AraC-type_HTH"/>
</dbReference>
<evidence type="ECO:0000256" key="1">
    <source>
        <dbReference type="ARBA" id="ARBA00023015"/>
    </source>
</evidence>
<dbReference type="PANTHER" id="PTHR43280">
    <property type="entry name" value="ARAC-FAMILY TRANSCRIPTIONAL REGULATOR"/>
    <property type="match status" value="1"/>
</dbReference>
<dbReference type="EMBL" id="JMZZ02000225">
    <property type="protein sequence ID" value="KFX72855.1"/>
    <property type="molecule type" value="Genomic_DNA"/>
</dbReference>
<dbReference type="SMART" id="SM00342">
    <property type="entry name" value="HTH_ARAC"/>
    <property type="match status" value="1"/>
</dbReference>
<evidence type="ECO:0000313" key="5">
    <source>
        <dbReference type="EMBL" id="KFX72855.1"/>
    </source>
</evidence>
<feature type="domain" description="HTH araC/xylS-type" evidence="4">
    <location>
        <begin position="192"/>
        <end position="298"/>
    </location>
</feature>
<dbReference type="SUPFAM" id="SSF46689">
    <property type="entry name" value="Homeodomain-like"/>
    <property type="match status" value="1"/>
</dbReference>
<proteinExistence type="predicted"/>
<dbReference type="PRINTS" id="PR00032">
    <property type="entry name" value="HTHARAC"/>
</dbReference>
<evidence type="ECO:0000256" key="3">
    <source>
        <dbReference type="ARBA" id="ARBA00023163"/>
    </source>
</evidence>
<dbReference type="GO" id="GO:0043565">
    <property type="term" value="F:sequence-specific DNA binding"/>
    <property type="evidence" value="ECO:0007669"/>
    <property type="project" value="InterPro"/>
</dbReference>